<reference evidence="2" key="1">
    <citation type="journal article" date="2024" name="IScience">
        <title>Strigolactones Initiate the Formation of Haustorium-like Structures in Castilleja.</title>
        <authorList>
            <person name="Buerger M."/>
            <person name="Peterson D."/>
            <person name="Chory J."/>
        </authorList>
    </citation>
    <scope>NUCLEOTIDE SEQUENCE [LARGE SCALE GENOMIC DNA]</scope>
</reference>
<protein>
    <submittedName>
        <fullName evidence="1">Uncharacterized protein</fullName>
    </submittedName>
</protein>
<sequence>MENYHPLKLKRKDLEDVNEDFSDFSLCSPARKIRRLDADLPPIIEDDECEVPIGFDHSLLEEHSRGIGSSGGIKIEELPDVPINDEKAIVLFNPSSLPRSPSDFSVSVDPRLISAFKNKAPWSNQLNTWRLADDEEAAEKNNCLAVVPWVPSQSPSQARVEFTSQFDNAEMMDAQVAEEAEKMEIEYCDIEQRNGGGVMLNGGFHQWPQEQHCFVPQPPHSPTTPIVWYR</sequence>
<gene>
    <name evidence="1" type="ORF">CASFOL_030636</name>
</gene>
<organism evidence="1 2">
    <name type="scientific">Castilleja foliolosa</name>
    <dbReference type="NCBI Taxonomy" id="1961234"/>
    <lineage>
        <taxon>Eukaryota</taxon>
        <taxon>Viridiplantae</taxon>
        <taxon>Streptophyta</taxon>
        <taxon>Embryophyta</taxon>
        <taxon>Tracheophyta</taxon>
        <taxon>Spermatophyta</taxon>
        <taxon>Magnoliopsida</taxon>
        <taxon>eudicotyledons</taxon>
        <taxon>Gunneridae</taxon>
        <taxon>Pentapetalae</taxon>
        <taxon>asterids</taxon>
        <taxon>lamiids</taxon>
        <taxon>Lamiales</taxon>
        <taxon>Orobanchaceae</taxon>
        <taxon>Pedicularideae</taxon>
        <taxon>Castillejinae</taxon>
        <taxon>Castilleja</taxon>
    </lineage>
</organism>
<dbReference type="PANTHER" id="PTHR35510:SF1">
    <property type="entry name" value="DBH-LIKE MONOOXYGENASE"/>
    <property type="match status" value="1"/>
</dbReference>
<accession>A0ABD3C6I8</accession>
<comment type="caution">
    <text evidence="1">The sequence shown here is derived from an EMBL/GenBank/DDBJ whole genome shotgun (WGS) entry which is preliminary data.</text>
</comment>
<dbReference type="AlphaFoldDB" id="A0ABD3C6I8"/>
<evidence type="ECO:0000313" key="1">
    <source>
        <dbReference type="EMBL" id="KAL3625182.1"/>
    </source>
</evidence>
<name>A0ABD3C6I8_9LAMI</name>
<evidence type="ECO:0000313" key="2">
    <source>
        <dbReference type="Proteomes" id="UP001632038"/>
    </source>
</evidence>
<dbReference type="EMBL" id="JAVIJP010000052">
    <property type="protein sequence ID" value="KAL3625182.1"/>
    <property type="molecule type" value="Genomic_DNA"/>
</dbReference>
<dbReference type="Proteomes" id="UP001632038">
    <property type="component" value="Unassembled WGS sequence"/>
</dbReference>
<proteinExistence type="predicted"/>
<dbReference type="PANTHER" id="PTHR35510">
    <property type="entry name" value="DBH-LIKE MONOOXYGENASE"/>
    <property type="match status" value="1"/>
</dbReference>
<keyword evidence="2" id="KW-1185">Reference proteome</keyword>